<dbReference type="AlphaFoldDB" id="A0A4R9LUL5"/>
<protein>
    <submittedName>
        <fullName evidence="3">Uncharacterized protein</fullName>
    </submittedName>
</protein>
<evidence type="ECO:0000256" key="1">
    <source>
        <dbReference type="SAM" id="MobiDB-lite"/>
    </source>
</evidence>
<comment type="caution">
    <text evidence="3">The sequence shown here is derived from an EMBL/GenBank/DDBJ whole genome shotgun (WGS) entry which is preliminary data.</text>
</comment>
<evidence type="ECO:0000256" key="2">
    <source>
        <dbReference type="SAM" id="Phobius"/>
    </source>
</evidence>
<evidence type="ECO:0000313" key="4">
    <source>
        <dbReference type="Proteomes" id="UP000298264"/>
    </source>
</evidence>
<gene>
    <name evidence="3" type="ORF">EHS11_01035</name>
</gene>
<keyword evidence="2" id="KW-0472">Membrane</keyword>
<reference evidence="3" key="1">
    <citation type="journal article" date="2019" name="PLoS Negl. Trop. Dis.">
        <title>Revisiting the worldwide diversity of Leptospira species in the environment.</title>
        <authorList>
            <person name="Vincent A.T."/>
            <person name="Schiettekatte O."/>
            <person name="Bourhy P."/>
            <person name="Veyrier F.J."/>
            <person name="Picardeau M."/>
        </authorList>
    </citation>
    <scope>NUCLEOTIDE SEQUENCE [LARGE SCALE GENOMIC DNA]</scope>
    <source>
        <strain evidence="3">201400974</strain>
    </source>
</reference>
<accession>A0A4R9LUL5</accession>
<dbReference type="OrthoDB" id="345314at2"/>
<keyword evidence="2" id="KW-1133">Transmembrane helix</keyword>
<name>A0A4R9LUL5_9LEPT</name>
<feature type="transmembrane region" description="Helical" evidence="2">
    <location>
        <begin position="55"/>
        <end position="82"/>
    </location>
</feature>
<dbReference type="EMBL" id="RQHV01000002">
    <property type="protein sequence ID" value="TGN14605.1"/>
    <property type="molecule type" value="Genomic_DNA"/>
</dbReference>
<keyword evidence="2" id="KW-0812">Transmembrane</keyword>
<keyword evidence="4" id="KW-1185">Reference proteome</keyword>
<dbReference type="NCBIfam" id="NF047761">
    <property type="entry name" value="LBF_4227_fam"/>
    <property type="match status" value="1"/>
</dbReference>
<organism evidence="3 4">
    <name type="scientific">Leptospira ilyithenensis</name>
    <dbReference type="NCBI Taxonomy" id="2484901"/>
    <lineage>
        <taxon>Bacteria</taxon>
        <taxon>Pseudomonadati</taxon>
        <taxon>Spirochaetota</taxon>
        <taxon>Spirochaetia</taxon>
        <taxon>Leptospirales</taxon>
        <taxon>Leptospiraceae</taxon>
        <taxon>Leptospira</taxon>
    </lineage>
</organism>
<dbReference type="Proteomes" id="UP000298264">
    <property type="component" value="Unassembled WGS sequence"/>
</dbReference>
<evidence type="ECO:0000313" key="3">
    <source>
        <dbReference type="EMBL" id="TGN14605.1"/>
    </source>
</evidence>
<feature type="transmembrane region" description="Helical" evidence="2">
    <location>
        <begin position="94"/>
        <end position="116"/>
    </location>
</feature>
<proteinExistence type="predicted"/>
<sequence length="120" mass="13598">MANHSQSRTSNTSKGPRKKGGLKGAFYDLLDKLVAYWEVMAIYIQKNVSVFLRNLIFSSIWIFSALFFIFIALLYFSYAIFLSLQKFLSNGDPILASLGTGILFFIIAFALVELVLKQKK</sequence>
<dbReference type="InterPro" id="IPR058179">
    <property type="entry name" value="LBF_4227-like"/>
</dbReference>
<feature type="region of interest" description="Disordered" evidence="1">
    <location>
        <begin position="1"/>
        <end position="23"/>
    </location>
</feature>
<feature type="compositionally biased region" description="Polar residues" evidence="1">
    <location>
        <begin position="1"/>
        <end position="14"/>
    </location>
</feature>
<dbReference type="RefSeq" id="WP_135762555.1">
    <property type="nucleotide sequence ID" value="NZ_RQHV01000002.1"/>
</dbReference>